<comment type="caution">
    <text evidence="1">The sequence shown here is derived from an EMBL/GenBank/DDBJ whole genome shotgun (WGS) entry which is preliminary data.</text>
</comment>
<dbReference type="EMBL" id="JBHTCS010000028">
    <property type="protein sequence ID" value="MFC7450771.1"/>
    <property type="molecule type" value="Genomic_DNA"/>
</dbReference>
<keyword evidence="2" id="KW-1185">Reference proteome</keyword>
<protein>
    <submittedName>
        <fullName evidence="1">DUF1905 domain-containing protein</fullName>
    </submittedName>
</protein>
<dbReference type="Proteomes" id="UP001596484">
    <property type="component" value="Unassembled WGS sequence"/>
</dbReference>
<dbReference type="InterPro" id="IPR037079">
    <property type="entry name" value="AF2212/PG0164-like_sf"/>
</dbReference>
<evidence type="ECO:0000313" key="1">
    <source>
        <dbReference type="EMBL" id="MFC7450771.1"/>
    </source>
</evidence>
<organism evidence="1 2">
    <name type="scientific">Rhodococcus daqingensis</name>
    <dbReference type="NCBI Taxonomy" id="2479363"/>
    <lineage>
        <taxon>Bacteria</taxon>
        <taxon>Bacillati</taxon>
        <taxon>Actinomycetota</taxon>
        <taxon>Actinomycetes</taxon>
        <taxon>Mycobacteriales</taxon>
        <taxon>Nocardiaceae</taxon>
        <taxon>Rhodococcus</taxon>
    </lineage>
</organism>
<reference evidence="2" key="1">
    <citation type="journal article" date="2019" name="Int. J. Syst. Evol. Microbiol.">
        <title>The Global Catalogue of Microorganisms (GCM) 10K type strain sequencing project: providing services to taxonomists for standard genome sequencing and annotation.</title>
        <authorList>
            <consortium name="The Broad Institute Genomics Platform"/>
            <consortium name="The Broad Institute Genome Sequencing Center for Infectious Disease"/>
            <person name="Wu L."/>
            <person name="Ma J."/>
        </authorList>
    </citation>
    <scope>NUCLEOTIDE SEQUENCE [LARGE SCALE GENOMIC DNA]</scope>
    <source>
        <strain evidence="2">ICMP 19430</strain>
    </source>
</reference>
<dbReference type="SUPFAM" id="SSF141694">
    <property type="entry name" value="AF2212/PG0164-like"/>
    <property type="match status" value="1"/>
</dbReference>
<dbReference type="InterPro" id="IPR015018">
    <property type="entry name" value="DUF1905"/>
</dbReference>
<accession>A0ABW2S4U2</accession>
<sequence length="91" mass="9653">MKGIAFDALVDLFPGLGGWHYVPVPTEVRDAIGGHTTRGLIPVRAAIGTTAWDTSLQPMGDGSHFIALKAAVRRAEGITVGDRVTVTVSRR</sequence>
<name>A0ABW2S4U2_9NOCA</name>
<dbReference type="Pfam" id="PF08922">
    <property type="entry name" value="DUF1905"/>
    <property type="match status" value="1"/>
</dbReference>
<dbReference type="Gene3D" id="2.40.30.100">
    <property type="entry name" value="AF2212/PG0164-like"/>
    <property type="match status" value="1"/>
</dbReference>
<gene>
    <name evidence="1" type="ORF">ACFQS9_23000</name>
</gene>
<dbReference type="RefSeq" id="WP_378408869.1">
    <property type="nucleotide sequence ID" value="NZ_JBHTCS010000028.1"/>
</dbReference>
<evidence type="ECO:0000313" key="2">
    <source>
        <dbReference type="Proteomes" id="UP001596484"/>
    </source>
</evidence>
<proteinExistence type="predicted"/>